<accession>A0ABW1LQK5</accession>
<protein>
    <submittedName>
        <fullName evidence="3">HRDC domain-containing protein</fullName>
    </submittedName>
</protein>
<dbReference type="EMBL" id="JBHSRJ010000009">
    <property type="protein sequence ID" value="MFC6046009.1"/>
    <property type="molecule type" value="Genomic_DNA"/>
</dbReference>
<dbReference type="InterPro" id="IPR012337">
    <property type="entry name" value="RNaseH-like_sf"/>
</dbReference>
<feature type="domain" description="HRDC" evidence="2">
    <location>
        <begin position="227"/>
        <end position="307"/>
    </location>
</feature>
<dbReference type="InterPro" id="IPR051086">
    <property type="entry name" value="RNase_D-like"/>
</dbReference>
<name>A0ABW1LQK5_9ACTN</name>
<dbReference type="SMART" id="SM00341">
    <property type="entry name" value="HRDC"/>
    <property type="match status" value="1"/>
</dbReference>
<comment type="caution">
    <text evidence="3">The sequence shown here is derived from an EMBL/GenBank/DDBJ whole genome shotgun (WGS) entry which is preliminary data.</text>
</comment>
<dbReference type="PANTHER" id="PTHR47649:SF1">
    <property type="entry name" value="RIBONUCLEASE D"/>
    <property type="match status" value="1"/>
</dbReference>
<dbReference type="InterPro" id="IPR010997">
    <property type="entry name" value="HRDC-like_sf"/>
</dbReference>
<evidence type="ECO:0000313" key="3">
    <source>
        <dbReference type="EMBL" id="MFC6046009.1"/>
    </source>
</evidence>
<dbReference type="SMART" id="SM00474">
    <property type="entry name" value="35EXOc"/>
    <property type="match status" value="1"/>
</dbReference>
<keyword evidence="4" id="KW-1185">Reference proteome</keyword>
<feature type="region of interest" description="Disordered" evidence="1">
    <location>
        <begin position="305"/>
        <end position="324"/>
    </location>
</feature>
<organism evidence="3 4">
    <name type="scientific">Nocardioides hankookensis</name>
    <dbReference type="NCBI Taxonomy" id="443157"/>
    <lineage>
        <taxon>Bacteria</taxon>
        <taxon>Bacillati</taxon>
        <taxon>Actinomycetota</taxon>
        <taxon>Actinomycetes</taxon>
        <taxon>Propionibacteriales</taxon>
        <taxon>Nocardioidaceae</taxon>
        <taxon>Nocardioides</taxon>
    </lineage>
</organism>
<evidence type="ECO:0000256" key="1">
    <source>
        <dbReference type="SAM" id="MobiDB-lite"/>
    </source>
</evidence>
<dbReference type="Gene3D" id="3.30.420.10">
    <property type="entry name" value="Ribonuclease H-like superfamily/Ribonuclease H"/>
    <property type="match status" value="1"/>
</dbReference>
<sequence length="422" mass="46076">MSDEDTPAPPPPPPLLTLRDGMPPLVESAAALAEMCEALAAGTGPVAIDAERASGYRYSSRAYLIQLRREGTGSYMVDPIGFDSLLPLQEALDGVEWILHAATQDLPCLNEVGLYPSALFDTELAGRLLGYPRVGLATLVETLLGFRLAKEHSAVDWSTRPLPVPWLEYAALDVEVLLELRELLAAELVETGKDEWARQEFDYLRTFEPAVRVDAWRRTSGVHRVRGRRALAAVRELWETRNEIAEQRDVTPGRILPDAAIVVAAQALPTDKDSLLATKGFHGRGAERYSSKWVAALGRAAALDEDQLPTRAPRGDGPPLPRAWAEKDPVAARRLALAREALTALAEEQNLPVENVLTPDYLRRTLWTPPKTREPSALADGVAEQLAGYGARPWQVDLAGPVLVDAILTADVEPEPEPAVEV</sequence>
<evidence type="ECO:0000259" key="2">
    <source>
        <dbReference type="PROSITE" id="PS50967"/>
    </source>
</evidence>
<dbReference type="InterPro" id="IPR002562">
    <property type="entry name" value="3'-5'_exonuclease_dom"/>
</dbReference>
<dbReference type="Pfam" id="PF01612">
    <property type="entry name" value="DNA_pol_A_exo1"/>
    <property type="match status" value="1"/>
</dbReference>
<dbReference type="PANTHER" id="PTHR47649">
    <property type="entry name" value="RIBONUCLEASE D"/>
    <property type="match status" value="1"/>
</dbReference>
<dbReference type="RefSeq" id="WP_379160244.1">
    <property type="nucleotide sequence ID" value="NZ_JBHSRJ010000009.1"/>
</dbReference>
<dbReference type="Pfam" id="PF00570">
    <property type="entry name" value="HRDC"/>
    <property type="match status" value="1"/>
</dbReference>
<dbReference type="InterPro" id="IPR044876">
    <property type="entry name" value="HRDC_dom_sf"/>
</dbReference>
<proteinExistence type="predicted"/>
<dbReference type="InterPro" id="IPR041605">
    <property type="entry name" value="Exo_C"/>
</dbReference>
<dbReference type="CDD" id="cd06142">
    <property type="entry name" value="RNaseD_exo"/>
    <property type="match status" value="1"/>
</dbReference>
<dbReference type="PROSITE" id="PS50967">
    <property type="entry name" value="HRDC"/>
    <property type="match status" value="1"/>
</dbReference>
<dbReference type="InterPro" id="IPR036397">
    <property type="entry name" value="RNaseH_sf"/>
</dbReference>
<dbReference type="InterPro" id="IPR002121">
    <property type="entry name" value="HRDC_dom"/>
</dbReference>
<dbReference type="Proteomes" id="UP001596135">
    <property type="component" value="Unassembled WGS sequence"/>
</dbReference>
<gene>
    <name evidence="3" type="ORF">ACFPYL_23195</name>
</gene>
<dbReference type="Pfam" id="PF18305">
    <property type="entry name" value="DNA_pol_A_exoN"/>
    <property type="match status" value="1"/>
</dbReference>
<reference evidence="4" key="1">
    <citation type="journal article" date="2019" name="Int. J. Syst. Evol. Microbiol.">
        <title>The Global Catalogue of Microorganisms (GCM) 10K type strain sequencing project: providing services to taxonomists for standard genome sequencing and annotation.</title>
        <authorList>
            <consortium name="The Broad Institute Genomics Platform"/>
            <consortium name="The Broad Institute Genome Sequencing Center for Infectious Disease"/>
            <person name="Wu L."/>
            <person name="Ma J."/>
        </authorList>
    </citation>
    <scope>NUCLEOTIDE SEQUENCE [LARGE SCALE GENOMIC DNA]</scope>
    <source>
        <strain evidence="4">CCUG 54522</strain>
    </source>
</reference>
<dbReference type="SUPFAM" id="SSF47819">
    <property type="entry name" value="HRDC-like"/>
    <property type="match status" value="1"/>
</dbReference>
<dbReference type="SUPFAM" id="SSF53098">
    <property type="entry name" value="Ribonuclease H-like"/>
    <property type="match status" value="1"/>
</dbReference>
<evidence type="ECO:0000313" key="4">
    <source>
        <dbReference type="Proteomes" id="UP001596135"/>
    </source>
</evidence>
<dbReference type="Gene3D" id="1.10.150.80">
    <property type="entry name" value="HRDC domain"/>
    <property type="match status" value="2"/>
</dbReference>